<dbReference type="PANTHER" id="PTHR22776:SF49">
    <property type="entry name" value="MARVEL DOMAIN-CONTAINING PROTEIN"/>
    <property type="match status" value="1"/>
</dbReference>
<dbReference type="OrthoDB" id="10028364at2759"/>
<keyword evidence="9" id="KW-1185">Reference proteome</keyword>
<keyword evidence="4 5" id="KW-0472">Membrane</keyword>
<evidence type="ECO:0000256" key="2">
    <source>
        <dbReference type="ARBA" id="ARBA00022692"/>
    </source>
</evidence>
<proteinExistence type="predicted"/>
<comment type="caution">
    <text evidence="8">The sequence shown here is derived from an EMBL/GenBank/DDBJ whole genome shotgun (WGS) entry which is preliminary data.</text>
</comment>
<dbReference type="InterPro" id="IPR008253">
    <property type="entry name" value="Marvel"/>
</dbReference>
<dbReference type="AlphaFoldDB" id="A0A9Q0SAF4"/>
<keyword evidence="2 5" id="KW-0812">Transmembrane</keyword>
<accession>A0A9Q0SAF4</accession>
<evidence type="ECO:0000256" key="5">
    <source>
        <dbReference type="PROSITE-ProRule" id="PRU00581"/>
    </source>
</evidence>
<evidence type="ECO:0000259" key="7">
    <source>
        <dbReference type="PROSITE" id="PS51225"/>
    </source>
</evidence>
<comment type="subcellular location">
    <subcellularLocation>
        <location evidence="1">Membrane</location>
        <topology evidence="1">Multi-pass membrane protein</topology>
    </subcellularLocation>
</comment>
<evidence type="ECO:0000313" key="9">
    <source>
        <dbReference type="Proteomes" id="UP001151699"/>
    </source>
</evidence>
<dbReference type="PANTHER" id="PTHR22776">
    <property type="entry name" value="MARVEL-CONTAINING POTENTIAL LIPID RAFT-ASSOCIATED PROTEIN"/>
    <property type="match status" value="1"/>
</dbReference>
<evidence type="ECO:0000256" key="6">
    <source>
        <dbReference type="SAM" id="Phobius"/>
    </source>
</evidence>
<dbReference type="GO" id="GO:0016020">
    <property type="term" value="C:membrane"/>
    <property type="evidence" value="ECO:0007669"/>
    <property type="project" value="UniProtKB-SubCell"/>
</dbReference>
<feature type="transmembrane region" description="Helical" evidence="6">
    <location>
        <begin position="93"/>
        <end position="112"/>
    </location>
</feature>
<feature type="transmembrane region" description="Helical" evidence="6">
    <location>
        <begin position="30"/>
        <end position="50"/>
    </location>
</feature>
<dbReference type="EMBL" id="WJQU01000001">
    <property type="protein sequence ID" value="KAJ6649805.1"/>
    <property type="molecule type" value="Genomic_DNA"/>
</dbReference>
<sequence>MSTTQTTPTDVTYIRYNGAYIHTVPGLLKIVCLVLDLIGFICIQASAFSYHSRGGFFSYVAMQGFWFTAIMFGLYLFQVVYKFNRIPWLRIEMWVCAVTSALYLLASCLAASFGTEAFIAAAFFGFLAMLAYGYDAFLKYRAISGVVVSKTTTVTTVTVA</sequence>
<reference evidence="8" key="1">
    <citation type="submission" date="2022-07" db="EMBL/GenBank/DDBJ databases">
        <authorList>
            <person name="Trinca V."/>
            <person name="Uliana J.V.C."/>
            <person name="Torres T.T."/>
            <person name="Ward R.J."/>
            <person name="Monesi N."/>
        </authorList>
    </citation>
    <scope>NUCLEOTIDE SEQUENCE</scope>
    <source>
        <strain evidence="8">HSMRA1968</strain>
        <tissue evidence="8">Whole embryos</tissue>
    </source>
</reference>
<evidence type="ECO:0000256" key="1">
    <source>
        <dbReference type="ARBA" id="ARBA00004141"/>
    </source>
</evidence>
<dbReference type="PROSITE" id="PS51225">
    <property type="entry name" value="MARVEL"/>
    <property type="match status" value="1"/>
</dbReference>
<dbReference type="Pfam" id="PF01284">
    <property type="entry name" value="MARVEL"/>
    <property type="match status" value="1"/>
</dbReference>
<dbReference type="InterPro" id="IPR050578">
    <property type="entry name" value="MARVEL-CKLF_proteins"/>
</dbReference>
<feature type="domain" description="MARVEL" evidence="7">
    <location>
        <begin position="20"/>
        <end position="144"/>
    </location>
</feature>
<evidence type="ECO:0000256" key="3">
    <source>
        <dbReference type="ARBA" id="ARBA00022989"/>
    </source>
</evidence>
<name>A0A9Q0SAF4_9DIPT</name>
<evidence type="ECO:0000256" key="4">
    <source>
        <dbReference type="ARBA" id="ARBA00023136"/>
    </source>
</evidence>
<dbReference type="Proteomes" id="UP001151699">
    <property type="component" value="Chromosome A"/>
</dbReference>
<protein>
    <submittedName>
        <fullName evidence="8">CKLF-like MARVEL transmembrane domain-containing protein 4</fullName>
    </submittedName>
</protein>
<organism evidence="8 9">
    <name type="scientific">Pseudolycoriella hygida</name>
    <dbReference type="NCBI Taxonomy" id="35572"/>
    <lineage>
        <taxon>Eukaryota</taxon>
        <taxon>Metazoa</taxon>
        <taxon>Ecdysozoa</taxon>
        <taxon>Arthropoda</taxon>
        <taxon>Hexapoda</taxon>
        <taxon>Insecta</taxon>
        <taxon>Pterygota</taxon>
        <taxon>Neoptera</taxon>
        <taxon>Endopterygota</taxon>
        <taxon>Diptera</taxon>
        <taxon>Nematocera</taxon>
        <taxon>Sciaroidea</taxon>
        <taxon>Sciaridae</taxon>
        <taxon>Pseudolycoriella</taxon>
    </lineage>
</organism>
<feature type="transmembrane region" description="Helical" evidence="6">
    <location>
        <begin position="56"/>
        <end position="81"/>
    </location>
</feature>
<evidence type="ECO:0000313" key="8">
    <source>
        <dbReference type="EMBL" id="KAJ6649805.1"/>
    </source>
</evidence>
<gene>
    <name evidence="8" type="primary">CMTM4</name>
    <name evidence="8" type="ORF">Bhyg_05045</name>
</gene>
<keyword evidence="3 6" id="KW-1133">Transmembrane helix</keyword>
<feature type="transmembrane region" description="Helical" evidence="6">
    <location>
        <begin position="118"/>
        <end position="134"/>
    </location>
</feature>